<evidence type="ECO:0000313" key="3">
    <source>
        <dbReference type="Proteomes" id="UP001152795"/>
    </source>
</evidence>
<dbReference type="InterPro" id="IPR043502">
    <property type="entry name" value="DNA/RNA_pol_sf"/>
</dbReference>
<keyword evidence="2" id="KW-0695">RNA-directed DNA polymerase</keyword>
<dbReference type="Gene3D" id="4.10.400.10">
    <property type="entry name" value="Low-density Lipoprotein Receptor"/>
    <property type="match status" value="2"/>
</dbReference>
<feature type="disulfide bond" evidence="1">
    <location>
        <begin position="201"/>
        <end position="213"/>
    </location>
</feature>
<dbReference type="SMART" id="SM00192">
    <property type="entry name" value="LDLa"/>
    <property type="match status" value="2"/>
</dbReference>
<dbReference type="GO" id="GO:0003964">
    <property type="term" value="F:RNA-directed DNA polymerase activity"/>
    <property type="evidence" value="ECO:0007669"/>
    <property type="project" value="UniProtKB-KW"/>
</dbReference>
<dbReference type="CDD" id="cd01650">
    <property type="entry name" value="RT_nLTR_like"/>
    <property type="match status" value="1"/>
</dbReference>
<feature type="non-terminal residue" evidence="2">
    <location>
        <position position="1"/>
    </location>
</feature>
<dbReference type="InterPro" id="IPR036055">
    <property type="entry name" value="LDL_receptor-like_sf"/>
</dbReference>
<keyword evidence="3" id="KW-1185">Reference proteome</keyword>
<reference evidence="2" key="1">
    <citation type="submission" date="2020-04" db="EMBL/GenBank/DDBJ databases">
        <authorList>
            <person name="Alioto T."/>
            <person name="Alioto T."/>
            <person name="Gomez Garrido J."/>
        </authorList>
    </citation>
    <scope>NUCLEOTIDE SEQUENCE</scope>
    <source>
        <strain evidence="2">A484AB</strain>
    </source>
</reference>
<protein>
    <submittedName>
        <fullName evidence="2">RNA-directed DNA polymerase from transposon X-element</fullName>
    </submittedName>
</protein>
<dbReference type="PROSITE" id="PS50068">
    <property type="entry name" value="LDLRA_2"/>
    <property type="match status" value="2"/>
</dbReference>
<dbReference type="PRINTS" id="PR00261">
    <property type="entry name" value="LDLRECEPTOR"/>
</dbReference>
<dbReference type="GO" id="GO:0016020">
    <property type="term" value="C:membrane"/>
    <property type="evidence" value="ECO:0007669"/>
    <property type="project" value="InterPro"/>
</dbReference>
<organism evidence="2 3">
    <name type="scientific">Paramuricea clavata</name>
    <name type="common">Red gorgonian</name>
    <name type="synonym">Violescent sea-whip</name>
    <dbReference type="NCBI Taxonomy" id="317549"/>
    <lineage>
        <taxon>Eukaryota</taxon>
        <taxon>Metazoa</taxon>
        <taxon>Cnidaria</taxon>
        <taxon>Anthozoa</taxon>
        <taxon>Octocorallia</taxon>
        <taxon>Malacalcyonacea</taxon>
        <taxon>Plexauridae</taxon>
        <taxon>Paramuricea</taxon>
    </lineage>
</organism>
<dbReference type="Gene3D" id="2.60.120.200">
    <property type="match status" value="1"/>
</dbReference>
<keyword evidence="2" id="KW-0808">Transferase</keyword>
<keyword evidence="2" id="KW-0548">Nucleotidyltransferase</keyword>
<keyword evidence="1" id="KW-1015">Disulfide bond</keyword>
<feature type="disulfide bond" evidence="1">
    <location>
        <begin position="208"/>
        <end position="226"/>
    </location>
</feature>
<dbReference type="InterPro" id="IPR013320">
    <property type="entry name" value="ConA-like_dom_sf"/>
</dbReference>
<dbReference type="PROSITE" id="PS01209">
    <property type="entry name" value="LDLRA_1"/>
    <property type="match status" value="1"/>
</dbReference>
<dbReference type="InterPro" id="IPR000998">
    <property type="entry name" value="MAM_dom"/>
</dbReference>
<feature type="disulfide bond" evidence="1">
    <location>
        <begin position="220"/>
        <end position="235"/>
    </location>
</feature>
<dbReference type="Pfam" id="PF00078">
    <property type="entry name" value="RVT_1"/>
    <property type="match status" value="1"/>
</dbReference>
<dbReference type="Proteomes" id="UP001152795">
    <property type="component" value="Unassembled WGS sequence"/>
</dbReference>
<feature type="disulfide bond" evidence="1">
    <location>
        <begin position="257"/>
        <end position="272"/>
    </location>
</feature>
<dbReference type="InterPro" id="IPR023415">
    <property type="entry name" value="LDLR_class-A_CS"/>
</dbReference>
<dbReference type="AlphaFoldDB" id="A0A7D9JVE0"/>
<dbReference type="PROSITE" id="PS50060">
    <property type="entry name" value="MAM_2"/>
    <property type="match status" value="1"/>
</dbReference>
<accession>A0A7D9JVE0</accession>
<dbReference type="Pfam" id="PF00629">
    <property type="entry name" value="MAM"/>
    <property type="match status" value="1"/>
</dbReference>
<dbReference type="InterPro" id="IPR000477">
    <property type="entry name" value="RT_dom"/>
</dbReference>
<comment type="caution">
    <text evidence="1">Lacks conserved residue(s) required for the propagation of feature annotation.</text>
</comment>
<dbReference type="SUPFAM" id="SSF57424">
    <property type="entry name" value="LDL receptor-like module"/>
    <property type="match status" value="1"/>
</dbReference>
<dbReference type="InterPro" id="IPR002172">
    <property type="entry name" value="LDrepeatLR_classA_rpt"/>
</dbReference>
<evidence type="ECO:0000256" key="1">
    <source>
        <dbReference type="PROSITE-ProRule" id="PRU00124"/>
    </source>
</evidence>
<sequence length="474" mass="53070">MGYITNGDCQSILNDTLNLELENSTILVGSIDVKPLTVVLCRFTKSKWCQSDNSIVEVRGWRYVHDSLNNGGKMHSLASIENITSWFSYKWIPYNSIVSRTGVCMKFQFKMTGNNNTLSLSVQTFSGNTTLIWSLHGNHDNIWKTGVITYRPNEILALIFDGKISEPNTIVAIANVSVTTETCMGHGTAVYPYFADPDYKCASDRYLCDNGECISRSLVCDGDKGCSDNSDETYCQCLTDQFRCERSGECVNTRLLCNGFANCEDASDEQSCFQETFDALNQLNSRKSPGLDGISVKLLKDTSDVIAQPLANIFNLSLQTAIFPDEWKIANVSPVFKEGNKTDCGNYRPISVISVVAKLFEGLVYNQLRTFIADNSILVEQQSGFRLQHSTETALLGSTNEWLYNMDNGLINGVLFLDLKKAFDTVDHEILLKKLHLYGIKGTTYAWFESYIQNRKSICLMKGKKSHAREIRCG</sequence>
<dbReference type="PANTHER" id="PTHR47510:SF3">
    <property type="entry name" value="ENDO_EXONUCLEASE_PHOSPHATASE DOMAIN-CONTAINING PROTEIN"/>
    <property type="match status" value="1"/>
</dbReference>
<dbReference type="Pfam" id="PF00057">
    <property type="entry name" value="Ldl_recept_a"/>
    <property type="match status" value="2"/>
</dbReference>
<comment type="caution">
    <text evidence="2">The sequence shown here is derived from an EMBL/GenBank/DDBJ whole genome shotgun (WGS) entry which is preliminary data.</text>
</comment>
<dbReference type="OrthoDB" id="5985125at2759"/>
<dbReference type="PANTHER" id="PTHR47510">
    <property type="entry name" value="REVERSE TRANSCRIPTASE DOMAIN-CONTAINING PROTEIN"/>
    <property type="match status" value="1"/>
</dbReference>
<gene>
    <name evidence="2" type="ORF">PACLA_8A024030</name>
</gene>
<dbReference type="SUPFAM" id="SSF56672">
    <property type="entry name" value="DNA/RNA polymerases"/>
    <property type="match status" value="1"/>
</dbReference>
<dbReference type="EMBL" id="CACRXK020021967">
    <property type="protein sequence ID" value="CAB4036376.1"/>
    <property type="molecule type" value="Genomic_DNA"/>
</dbReference>
<proteinExistence type="predicted"/>
<dbReference type="SUPFAM" id="SSF49899">
    <property type="entry name" value="Concanavalin A-like lectins/glucanases"/>
    <property type="match status" value="1"/>
</dbReference>
<evidence type="ECO:0000313" key="2">
    <source>
        <dbReference type="EMBL" id="CAB4036376.1"/>
    </source>
</evidence>
<name>A0A7D9JVE0_PARCT</name>
<dbReference type="CDD" id="cd00112">
    <property type="entry name" value="LDLa"/>
    <property type="match status" value="2"/>
</dbReference>